<dbReference type="HAMAP" id="MF_00637">
    <property type="entry name" value="Anti_sigma_F"/>
    <property type="match status" value="1"/>
</dbReference>
<dbReference type="OrthoDB" id="9768808at2"/>
<dbReference type="SMART" id="SM00387">
    <property type="entry name" value="HATPase_c"/>
    <property type="match status" value="1"/>
</dbReference>
<organism evidence="9 10">
    <name type="scientific">Clostridium collagenovorans DSM 3089</name>
    <dbReference type="NCBI Taxonomy" id="1121306"/>
    <lineage>
        <taxon>Bacteria</taxon>
        <taxon>Bacillati</taxon>
        <taxon>Bacillota</taxon>
        <taxon>Clostridia</taxon>
        <taxon>Eubacteriales</taxon>
        <taxon>Clostridiaceae</taxon>
        <taxon>Clostridium</taxon>
    </lineage>
</organism>
<dbReference type="InterPro" id="IPR036890">
    <property type="entry name" value="HATPase_C_sf"/>
</dbReference>
<dbReference type="GO" id="GO:0030436">
    <property type="term" value="P:asexual sporulation"/>
    <property type="evidence" value="ECO:0007669"/>
    <property type="project" value="UniProtKB-UniRule"/>
</dbReference>
<feature type="domain" description="Histidine kinase/HSP90-like ATPase" evidence="8">
    <location>
        <begin position="36"/>
        <end position="141"/>
    </location>
</feature>
<evidence type="ECO:0000256" key="6">
    <source>
        <dbReference type="ARBA" id="ARBA00022969"/>
    </source>
</evidence>
<dbReference type="PANTHER" id="PTHR35526:SF3">
    <property type="entry name" value="ANTI-SIGMA-F FACTOR RSBW"/>
    <property type="match status" value="1"/>
</dbReference>
<dbReference type="STRING" id="1121306.SAMN02745196_02860"/>
<dbReference type="GO" id="GO:0016989">
    <property type="term" value="F:sigma factor antagonist activity"/>
    <property type="evidence" value="ECO:0007669"/>
    <property type="project" value="InterPro"/>
</dbReference>
<name>A0A1M5YDL8_9CLOT</name>
<dbReference type="SUPFAM" id="SSF55874">
    <property type="entry name" value="ATPase domain of HSP90 chaperone/DNA topoisomerase II/histidine kinase"/>
    <property type="match status" value="1"/>
</dbReference>
<comment type="function">
    <text evidence="7">Binds to sigma F and blocks its ability to form an RNA polymerase holoenzyme (E-sigma F). Phosphorylates SpoIIAA on a serine residue. This phosphorylation may enable SpoIIAA to act as an anti-anti-sigma factor that counteracts SpoIIAB and thus releases sigma F from inhibition.</text>
</comment>
<evidence type="ECO:0000256" key="5">
    <source>
        <dbReference type="ARBA" id="ARBA00022840"/>
    </source>
</evidence>
<dbReference type="Pfam" id="PF13581">
    <property type="entry name" value="HATPase_c_2"/>
    <property type="match status" value="1"/>
</dbReference>
<accession>A0A1M5YDL8</accession>
<evidence type="ECO:0000259" key="8">
    <source>
        <dbReference type="SMART" id="SM00387"/>
    </source>
</evidence>
<dbReference type="EC" id="2.7.11.1" evidence="7"/>
<sequence>MFKNSMRLEFLSKSQNVSLARVAVAAFVSDIDPTLDEIEDVKVIISEVVTNAIIHGYDDNEDGIIVLEANLEGKELILKVEDKGKGIEDIDLAMTPFYSSRADLEHAGMGFMFMQSFSNSLKVNSNVGEGTSVIIKKVFESVS</sequence>
<keyword evidence="5 7" id="KW-0067">ATP-binding</keyword>
<evidence type="ECO:0000256" key="4">
    <source>
        <dbReference type="ARBA" id="ARBA00022777"/>
    </source>
</evidence>
<dbReference type="EMBL" id="FQXP01000013">
    <property type="protein sequence ID" value="SHI10125.1"/>
    <property type="molecule type" value="Genomic_DNA"/>
</dbReference>
<dbReference type="GO" id="GO:0106310">
    <property type="term" value="F:protein serine kinase activity"/>
    <property type="evidence" value="ECO:0007669"/>
    <property type="project" value="RHEA"/>
</dbReference>
<dbReference type="GO" id="GO:0030435">
    <property type="term" value="P:sporulation resulting in formation of a cellular spore"/>
    <property type="evidence" value="ECO:0007669"/>
    <property type="project" value="UniProtKB-KW"/>
</dbReference>
<reference evidence="9 10" key="1">
    <citation type="submission" date="2016-11" db="EMBL/GenBank/DDBJ databases">
        <authorList>
            <person name="Jaros S."/>
            <person name="Januszkiewicz K."/>
            <person name="Wedrychowicz H."/>
        </authorList>
    </citation>
    <scope>NUCLEOTIDE SEQUENCE [LARGE SCALE GENOMIC DNA]</scope>
    <source>
        <strain evidence="9 10">DSM 3089</strain>
    </source>
</reference>
<comment type="catalytic activity">
    <reaction evidence="7">
        <text>L-threonyl-[protein] + ATP = O-phospho-L-threonyl-[protein] + ADP + H(+)</text>
        <dbReference type="Rhea" id="RHEA:46608"/>
        <dbReference type="Rhea" id="RHEA-COMP:11060"/>
        <dbReference type="Rhea" id="RHEA-COMP:11605"/>
        <dbReference type="ChEBI" id="CHEBI:15378"/>
        <dbReference type="ChEBI" id="CHEBI:30013"/>
        <dbReference type="ChEBI" id="CHEBI:30616"/>
        <dbReference type="ChEBI" id="CHEBI:61977"/>
        <dbReference type="ChEBI" id="CHEBI:456216"/>
        <dbReference type="EC" id="2.7.11.1"/>
    </reaction>
</comment>
<dbReference type="Gene3D" id="3.30.565.10">
    <property type="entry name" value="Histidine kinase-like ATPase, C-terminal domain"/>
    <property type="match status" value="1"/>
</dbReference>
<keyword evidence="1 7" id="KW-0723">Serine/threonine-protein kinase</keyword>
<dbReference type="InterPro" id="IPR003594">
    <property type="entry name" value="HATPase_dom"/>
</dbReference>
<dbReference type="Proteomes" id="UP000184526">
    <property type="component" value="Unassembled WGS sequence"/>
</dbReference>
<keyword evidence="2 7" id="KW-0808">Transferase</keyword>
<evidence type="ECO:0000313" key="10">
    <source>
        <dbReference type="Proteomes" id="UP000184526"/>
    </source>
</evidence>
<dbReference type="GO" id="GO:0042174">
    <property type="term" value="P:negative regulation of sporulation resulting in formation of a cellular spore"/>
    <property type="evidence" value="ECO:0007669"/>
    <property type="project" value="InterPro"/>
</dbReference>
<evidence type="ECO:0000256" key="3">
    <source>
        <dbReference type="ARBA" id="ARBA00022741"/>
    </source>
</evidence>
<evidence type="ECO:0000313" key="9">
    <source>
        <dbReference type="EMBL" id="SHI10125.1"/>
    </source>
</evidence>
<comment type="catalytic activity">
    <reaction evidence="7">
        <text>L-seryl-[protein] + ATP = O-phospho-L-seryl-[protein] + ADP + H(+)</text>
        <dbReference type="Rhea" id="RHEA:17989"/>
        <dbReference type="Rhea" id="RHEA-COMP:9863"/>
        <dbReference type="Rhea" id="RHEA-COMP:11604"/>
        <dbReference type="ChEBI" id="CHEBI:15378"/>
        <dbReference type="ChEBI" id="CHEBI:29999"/>
        <dbReference type="ChEBI" id="CHEBI:30616"/>
        <dbReference type="ChEBI" id="CHEBI:83421"/>
        <dbReference type="ChEBI" id="CHEBI:456216"/>
        <dbReference type="EC" id="2.7.11.1"/>
    </reaction>
</comment>
<dbReference type="InterPro" id="IPR010194">
    <property type="entry name" value="Anti-sigma_F"/>
</dbReference>
<keyword evidence="6 7" id="KW-0749">Sporulation</keyword>
<dbReference type="GO" id="GO:0005524">
    <property type="term" value="F:ATP binding"/>
    <property type="evidence" value="ECO:0007669"/>
    <property type="project" value="UniProtKB-KW"/>
</dbReference>
<dbReference type="NCBIfam" id="TIGR01925">
    <property type="entry name" value="spIIAB"/>
    <property type="match status" value="1"/>
</dbReference>
<dbReference type="InterPro" id="IPR050267">
    <property type="entry name" value="Anti-sigma-factor_SerPK"/>
</dbReference>
<evidence type="ECO:0000256" key="1">
    <source>
        <dbReference type="ARBA" id="ARBA00022527"/>
    </source>
</evidence>
<dbReference type="AlphaFoldDB" id="A0A1M5YDL8"/>
<proteinExistence type="inferred from homology"/>
<dbReference type="GO" id="GO:0004674">
    <property type="term" value="F:protein serine/threonine kinase activity"/>
    <property type="evidence" value="ECO:0007669"/>
    <property type="project" value="UniProtKB-KW"/>
</dbReference>
<evidence type="ECO:0000256" key="7">
    <source>
        <dbReference type="HAMAP-Rule" id="MF_00637"/>
    </source>
</evidence>
<evidence type="ECO:0000256" key="2">
    <source>
        <dbReference type="ARBA" id="ARBA00022679"/>
    </source>
</evidence>
<keyword evidence="4 7" id="KW-0418">Kinase</keyword>
<protein>
    <recommendedName>
        <fullName evidence="7">Anti-sigma F factor</fullName>
        <ecNumber evidence="7">2.7.11.1</ecNumber>
    </recommendedName>
    <alternativeName>
        <fullName evidence="7">Stage II sporulation protein AB</fullName>
    </alternativeName>
</protein>
<keyword evidence="10" id="KW-1185">Reference proteome</keyword>
<gene>
    <name evidence="7" type="primary">spoIIAB</name>
    <name evidence="9" type="ORF">SAMN02745196_02860</name>
</gene>
<comment type="similarity">
    <text evidence="7">Belongs to the anti-sigma-factor family.</text>
</comment>
<keyword evidence="3 7" id="KW-0547">Nucleotide-binding</keyword>
<dbReference type="RefSeq" id="WP_072832677.1">
    <property type="nucleotide sequence ID" value="NZ_FQXP01000013.1"/>
</dbReference>
<dbReference type="PANTHER" id="PTHR35526">
    <property type="entry name" value="ANTI-SIGMA-F FACTOR RSBW-RELATED"/>
    <property type="match status" value="1"/>
</dbReference>